<dbReference type="InterPro" id="IPR015943">
    <property type="entry name" value="WD40/YVTN_repeat-like_dom_sf"/>
</dbReference>
<protein>
    <recommendedName>
        <fullName evidence="2">WD40 repeat domain-containing protein</fullName>
    </recommendedName>
</protein>
<accession>A0A1B2RCL8</accession>
<sequence>MLDKKVKYAITSLAFNQNNEYLAVSSYSSDVIEICKIENDAIKTEKEIKLKGENNPINSLIWSNNFLICIDDNSKQISKIDFQTGSTEAEFTHEHSREFESIDRLNLINGNKYLVSSKKIHPPTIEKLNINISHKDLENIFILDDDLKLLNSCSVPGNIIQARFYERDQSIIVISKYLDGTTLYILDMLLNIKNKIKITDGKALSAFIAVNSEISVLLQINKDEVRTDFIRLNESLSRIEEHKEFKDSKFSLNNPEYINSVFGYKNILVTEVFTRKDSKSYLKYFDLDQNKLVETYETYGFMEAMAFSEKFTAWAENNKIKVIENV</sequence>
<dbReference type="RefSeq" id="WP_064534778.1">
    <property type="nucleotide sequence ID" value="NZ_KX118105.1"/>
</dbReference>
<name>A0A1B2RCL8_ACIBA</name>
<evidence type="ECO:0000313" key="1">
    <source>
        <dbReference type="EMBL" id="AOB42357.1"/>
    </source>
</evidence>
<dbReference type="Gene3D" id="2.130.10.10">
    <property type="entry name" value="YVTN repeat-like/Quinoprotein amine dehydrogenase"/>
    <property type="match status" value="1"/>
</dbReference>
<dbReference type="InterPro" id="IPR036322">
    <property type="entry name" value="WD40_repeat_dom_sf"/>
</dbReference>
<geneLocation type="plasmid" evidence="1">
    <name>IHIT7853-OXA-23</name>
</geneLocation>
<dbReference type="EMBL" id="KX118105">
    <property type="protein sequence ID" value="AOB42357.1"/>
    <property type="molecule type" value="Genomic_DNA"/>
</dbReference>
<organism evidence="1">
    <name type="scientific">Acinetobacter baumannii</name>
    <dbReference type="NCBI Taxonomy" id="470"/>
    <lineage>
        <taxon>Bacteria</taxon>
        <taxon>Pseudomonadati</taxon>
        <taxon>Pseudomonadota</taxon>
        <taxon>Gammaproteobacteria</taxon>
        <taxon>Moraxellales</taxon>
        <taxon>Moraxellaceae</taxon>
        <taxon>Acinetobacter</taxon>
        <taxon>Acinetobacter calcoaceticus/baumannii complex</taxon>
    </lineage>
</organism>
<evidence type="ECO:0008006" key="2">
    <source>
        <dbReference type="Google" id="ProtNLM"/>
    </source>
</evidence>
<reference evidence="1" key="1">
    <citation type="journal article" date="2016" name="Gut Pathog.">
        <title>Genome sequence of OXA-23 producing Acinetobacter baumannii IHIT7853, a carbapenem-resistant strain from a cat belonging to international clone IC1.</title>
        <authorList>
            <person name="Ewers C."/>
            <person name="Klotz P."/>
            <person name="Scheufen S."/>
            <person name="Leidner U."/>
            <person name="Gottig S."/>
            <person name="Semmler T."/>
        </authorList>
    </citation>
    <scope>NUCLEOTIDE SEQUENCE</scope>
    <source>
        <strain evidence="1">IHIT7853</strain>
        <plasmid evidence="1">IHIT7853-OXA-23</plasmid>
    </source>
</reference>
<dbReference type="SUPFAM" id="SSF50978">
    <property type="entry name" value="WD40 repeat-like"/>
    <property type="match status" value="1"/>
</dbReference>
<proteinExistence type="predicted"/>
<dbReference type="AlphaFoldDB" id="A0A1B2RCL8"/>
<keyword evidence="1" id="KW-0614">Plasmid</keyword>